<dbReference type="PANTHER" id="PTHR24248">
    <property type="entry name" value="ADRENERGIC RECEPTOR-RELATED G-PROTEIN COUPLED RECEPTOR"/>
    <property type="match status" value="1"/>
</dbReference>
<keyword evidence="8 10" id="KW-0675">Receptor</keyword>
<keyword evidence="9" id="KW-0807">Transducer</keyword>
<evidence type="ECO:0000256" key="3">
    <source>
        <dbReference type="ARBA" id="ARBA00022692"/>
    </source>
</evidence>
<comment type="caution">
    <text evidence="10">The sequence shown here is derived from an EMBL/GenBank/DDBJ whole genome shotgun (WGS) entry which is preliminary data.</text>
</comment>
<evidence type="ECO:0000256" key="4">
    <source>
        <dbReference type="ARBA" id="ARBA00022989"/>
    </source>
</evidence>
<reference evidence="10" key="1">
    <citation type="submission" date="2020-04" db="EMBL/GenBank/DDBJ databases">
        <authorList>
            <person name="Alioto T."/>
            <person name="Alioto T."/>
            <person name="Gomez Garrido J."/>
        </authorList>
    </citation>
    <scope>NUCLEOTIDE SEQUENCE</scope>
    <source>
        <strain evidence="10">A484AB</strain>
    </source>
</reference>
<evidence type="ECO:0000313" key="11">
    <source>
        <dbReference type="Proteomes" id="UP001152795"/>
    </source>
</evidence>
<dbReference type="SUPFAM" id="SSF81321">
    <property type="entry name" value="Family A G protein-coupled receptor-like"/>
    <property type="match status" value="1"/>
</dbReference>
<gene>
    <name evidence="10" type="ORF">PACLA_8A032130</name>
</gene>
<keyword evidence="3" id="KW-0812">Transmembrane</keyword>
<dbReference type="GO" id="GO:0005886">
    <property type="term" value="C:plasma membrane"/>
    <property type="evidence" value="ECO:0007669"/>
    <property type="project" value="UniProtKB-SubCell"/>
</dbReference>
<sequence>LRVAKHLDEQVRFALEIFKRKLMDASNITTTPSFTPSTLYPTLNTTFNPNTTLNESGTSPTAPNIIFLTYVGILVCIITFALLGNLVVIIVFLFDRKLRVSSNYYIFSLAVADVITAALVMTFEVDQWLNNLKWRYSRVLCKAWTTAYLFTVPVSILTTCLSSIDRWYAISRPLQYRTNRNGLKHKALVAIILIWIYSILFALLPEFGWNPPGASHGVKEDSPYCFFDIYIEYSILSSVLHFILPSLVTAFFYYNMFKAMKTHTMHRRRMSSGSDCSHARGPSQTKRTTNQRKEQRINFRHNVSLAKSYALIGSLLILTWCPHSIISIMQNTCYYNQSRSYGCGNIMDISDDTVTSFLLLGYFNSALNPIVYVLRFRQFRLTLMECVTCKKH</sequence>
<dbReference type="GO" id="GO:0004993">
    <property type="term" value="F:G protein-coupled serotonin receptor activity"/>
    <property type="evidence" value="ECO:0007669"/>
    <property type="project" value="UniProtKB-ARBA"/>
</dbReference>
<dbReference type="InterPro" id="IPR000276">
    <property type="entry name" value="GPCR_Rhodpsn"/>
</dbReference>
<protein>
    <submittedName>
        <fullName evidence="10">Octopamine receptor beta-3R-like</fullName>
    </submittedName>
</protein>
<dbReference type="AlphaFoldDB" id="A0A6S7JQ45"/>
<evidence type="ECO:0000256" key="8">
    <source>
        <dbReference type="ARBA" id="ARBA00023170"/>
    </source>
</evidence>
<dbReference type="PRINTS" id="PR00237">
    <property type="entry name" value="GPCRRHODOPSN"/>
</dbReference>
<accession>A0A6S7JQ45</accession>
<dbReference type="EMBL" id="CACRXK020019003">
    <property type="protein sequence ID" value="CAB4033168.1"/>
    <property type="molecule type" value="Genomic_DNA"/>
</dbReference>
<keyword evidence="4" id="KW-1133">Transmembrane helix</keyword>
<keyword evidence="7" id="KW-1015">Disulfide bond</keyword>
<evidence type="ECO:0000313" key="10">
    <source>
        <dbReference type="EMBL" id="CAB4033168.1"/>
    </source>
</evidence>
<keyword evidence="5" id="KW-0297">G-protein coupled receptor</keyword>
<dbReference type="InterPro" id="IPR017452">
    <property type="entry name" value="GPCR_Rhodpsn_7TM"/>
</dbReference>
<dbReference type="OrthoDB" id="5957871at2759"/>
<dbReference type="GO" id="GO:0043410">
    <property type="term" value="P:positive regulation of MAPK cascade"/>
    <property type="evidence" value="ECO:0007669"/>
    <property type="project" value="TreeGrafter"/>
</dbReference>
<keyword evidence="11" id="KW-1185">Reference proteome</keyword>
<dbReference type="PANTHER" id="PTHR24248:SF199">
    <property type="entry name" value="IP13425P-RELATED"/>
    <property type="match status" value="1"/>
</dbReference>
<dbReference type="Pfam" id="PF00001">
    <property type="entry name" value="7tm_1"/>
    <property type="match status" value="1"/>
</dbReference>
<evidence type="ECO:0000256" key="2">
    <source>
        <dbReference type="ARBA" id="ARBA00022475"/>
    </source>
</evidence>
<organism evidence="10 11">
    <name type="scientific">Paramuricea clavata</name>
    <name type="common">Red gorgonian</name>
    <name type="synonym">Violescent sea-whip</name>
    <dbReference type="NCBI Taxonomy" id="317549"/>
    <lineage>
        <taxon>Eukaryota</taxon>
        <taxon>Metazoa</taxon>
        <taxon>Cnidaria</taxon>
        <taxon>Anthozoa</taxon>
        <taxon>Octocorallia</taxon>
        <taxon>Malacalcyonacea</taxon>
        <taxon>Plexauridae</taxon>
        <taxon>Paramuricea</taxon>
    </lineage>
</organism>
<proteinExistence type="predicted"/>
<evidence type="ECO:0000256" key="5">
    <source>
        <dbReference type="ARBA" id="ARBA00023040"/>
    </source>
</evidence>
<dbReference type="GO" id="GO:0071880">
    <property type="term" value="P:adenylate cyclase-activating adrenergic receptor signaling pathway"/>
    <property type="evidence" value="ECO:0007669"/>
    <property type="project" value="TreeGrafter"/>
</dbReference>
<comment type="subcellular location">
    <subcellularLocation>
        <location evidence="1">Cell membrane</location>
        <topology evidence="1">Multi-pass membrane protein</topology>
    </subcellularLocation>
</comment>
<evidence type="ECO:0000256" key="9">
    <source>
        <dbReference type="ARBA" id="ARBA00023224"/>
    </source>
</evidence>
<keyword evidence="2" id="KW-1003">Cell membrane</keyword>
<evidence type="ECO:0000256" key="6">
    <source>
        <dbReference type="ARBA" id="ARBA00023136"/>
    </source>
</evidence>
<feature type="non-terminal residue" evidence="10">
    <location>
        <position position="392"/>
    </location>
</feature>
<evidence type="ECO:0000256" key="7">
    <source>
        <dbReference type="ARBA" id="ARBA00023157"/>
    </source>
</evidence>
<evidence type="ECO:0000256" key="1">
    <source>
        <dbReference type="ARBA" id="ARBA00004651"/>
    </source>
</evidence>
<name>A0A6S7JQ45_PARCT</name>
<keyword evidence="6" id="KW-0472">Membrane</keyword>
<dbReference type="PROSITE" id="PS50262">
    <property type="entry name" value="G_PROTEIN_RECEP_F1_2"/>
    <property type="match status" value="1"/>
</dbReference>
<dbReference type="Gene3D" id="1.20.1070.10">
    <property type="entry name" value="Rhodopsin 7-helix transmembrane proteins"/>
    <property type="match status" value="1"/>
</dbReference>
<dbReference type="Proteomes" id="UP001152795">
    <property type="component" value="Unassembled WGS sequence"/>
</dbReference>